<evidence type="ECO:0000256" key="1">
    <source>
        <dbReference type="SAM" id="MobiDB-lite"/>
    </source>
</evidence>
<dbReference type="RefSeq" id="WP_220695162.1">
    <property type="nucleotide sequence ID" value="NZ_CP080997.1"/>
</dbReference>
<keyword evidence="2" id="KW-1133">Transmembrane helix</keyword>
<evidence type="ECO:0000256" key="2">
    <source>
        <dbReference type="SAM" id="Phobius"/>
    </source>
</evidence>
<organism evidence="3 4">
    <name type="scientific">Mycolicibacter heraklionensis</name>
    <dbReference type="NCBI Taxonomy" id="512402"/>
    <lineage>
        <taxon>Bacteria</taxon>
        <taxon>Bacillati</taxon>
        <taxon>Actinomycetota</taxon>
        <taxon>Actinomycetes</taxon>
        <taxon>Mycobacteriales</taxon>
        <taxon>Mycobacteriaceae</taxon>
        <taxon>Mycolicibacter</taxon>
    </lineage>
</organism>
<keyword evidence="2" id="KW-0472">Membrane</keyword>
<gene>
    <name evidence="3" type="ORF">K3U94_23055</name>
</gene>
<protein>
    <recommendedName>
        <fullName evidence="5">DUF4386 domain-containing protein</fullName>
    </recommendedName>
</protein>
<feature type="transmembrane region" description="Helical" evidence="2">
    <location>
        <begin position="93"/>
        <end position="113"/>
    </location>
</feature>
<evidence type="ECO:0008006" key="5">
    <source>
        <dbReference type="Google" id="ProtNLM"/>
    </source>
</evidence>
<feature type="transmembrane region" description="Helical" evidence="2">
    <location>
        <begin position="12"/>
        <end position="33"/>
    </location>
</feature>
<evidence type="ECO:0000313" key="4">
    <source>
        <dbReference type="Proteomes" id="UP000825008"/>
    </source>
</evidence>
<dbReference type="KEGG" id="mher:K3U94_23055"/>
<keyword evidence="2" id="KW-0812">Transmembrane</keyword>
<accession>A0A9X7ZHM9</accession>
<reference evidence="3" key="1">
    <citation type="submission" date="2021-08" db="EMBL/GenBank/DDBJ databases">
        <title>Whole genome sequencing of non-tuberculosis mycobacteria type-strains.</title>
        <authorList>
            <person name="Igarashi Y."/>
            <person name="Osugi A."/>
            <person name="Mitarai S."/>
        </authorList>
    </citation>
    <scope>NUCLEOTIDE SEQUENCE</scope>
    <source>
        <strain evidence="3">JCM 30995</strain>
    </source>
</reference>
<dbReference type="Proteomes" id="UP000825008">
    <property type="component" value="Chromosome"/>
</dbReference>
<evidence type="ECO:0000313" key="3">
    <source>
        <dbReference type="EMBL" id="QZA07743.1"/>
    </source>
</evidence>
<feature type="transmembrane region" description="Helical" evidence="2">
    <location>
        <begin position="194"/>
        <end position="215"/>
    </location>
</feature>
<dbReference type="AlphaFoldDB" id="A0A9X7ZHM9"/>
<feature type="region of interest" description="Disordered" evidence="1">
    <location>
        <begin position="223"/>
        <end position="243"/>
    </location>
</feature>
<dbReference type="EMBL" id="CP080997">
    <property type="protein sequence ID" value="QZA07743.1"/>
    <property type="molecule type" value="Genomic_DNA"/>
</dbReference>
<feature type="transmembrane region" description="Helical" evidence="2">
    <location>
        <begin position="168"/>
        <end position="188"/>
    </location>
</feature>
<sequence length="243" mass="25792">MIGTSWDAPRVARWSGVLGVVLPAITLLVYPIWSFPGTRTQSVDVARWAAAHHDRLVLTMALNTVGVTLWFVFGAAVWTYLRDRVPMKSILPTCFAAGFIGCVTLLLSGFTAFDLLLYRRRSADAAALLYDLTFGLLAMSGMPLVVALGAFVVAVYARQTLPSYAGHLALAAAVVHPVLLLTFVFRGGPLSLEGYAITAMPAFLFAWILGTALAMPRAGDGAAPGAASAQRRGSGVRITAPGR</sequence>
<feature type="compositionally biased region" description="Low complexity" evidence="1">
    <location>
        <begin position="223"/>
        <end position="235"/>
    </location>
</feature>
<proteinExistence type="predicted"/>
<feature type="transmembrane region" description="Helical" evidence="2">
    <location>
        <begin position="56"/>
        <end position="81"/>
    </location>
</feature>
<name>A0A9X7ZHM9_9MYCO</name>
<feature type="transmembrane region" description="Helical" evidence="2">
    <location>
        <begin position="133"/>
        <end position="156"/>
    </location>
</feature>